<comment type="similarity">
    <text evidence="1 5">Belongs to the DTD family.</text>
</comment>
<evidence type="ECO:0000256" key="5">
    <source>
        <dbReference type="RuleBase" id="RU003470"/>
    </source>
</evidence>
<dbReference type="PANTHER" id="PTHR10472">
    <property type="entry name" value="D-TYROSYL-TRNA TYR DEACYLASE"/>
    <property type="match status" value="1"/>
</dbReference>
<dbReference type="GO" id="GO:0051500">
    <property type="term" value="F:D-tyrosyl-tRNA(Tyr) deacylase activity"/>
    <property type="evidence" value="ECO:0007669"/>
    <property type="project" value="TreeGrafter"/>
</dbReference>
<comment type="catalytic activity">
    <reaction evidence="3">
        <text>glycyl-tRNA(Ala) + H2O = tRNA(Ala) + glycine + H(+)</text>
        <dbReference type="Rhea" id="RHEA:53744"/>
        <dbReference type="Rhea" id="RHEA-COMP:9657"/>
        <dbReference type="Rhea" id="RHEA-COMP:13640"/>
        <dbReference type="ChEBI" id="CHEBI:15377"/>
        <dbReference type="ChEBI" id="CHEBI:15378"/>
        <dbReference type="ChEBI" id="CHEBI:57305"/>
        <dbReference type="ChEBI" id="CHEBI:78442"/>
        <dbReference type="ChEBI" id="CHEBI:78522"/>
        <dbReference type="EC" id="3.1.1.96"/>
    </reaction>
</comment>
<keyword evidence="5" id="KW-0378">Hydrolase</keyword>
<dbReference type="HAMAP" id="MF_00518">
    <property type="entry name" value="Deacylase_Dtd"/>
    <property type="match status" value="1"/>
</dbReference>
<evidence type="ECO:0000256" key="1">
    <source>
        <dbReference type="ARBA" id="ARBA00009673"/>
    </source>
</evidence>
<sequence length="150" mass="16392">MRLVIQRVHRAHVSVDGDAVGAIERGVCVLVGIGDHDSEADFPAMRKAILGIRMWPDDNGRPWARNVVDIGGSVLLVSQFTLHATMKNGTRPSFHRAMPPSAAESLYARFVVDITEALGEDRVQDGKFGAMMTVHIENDGPVTMVVDSRE</sequence>
<comment type="catalytic activity">
    <reaction evidence="4">
        <text>a D-aminoacyl-tRNA + H2O = a tRNA + a D-alpha-amino acid + H(+)</text>
        <dbReference type="Rhea" id="RHEA:13953"/>
        <dbReference type="Rhea" id="RHEA-COMP:10123"/>
        <dbReference type="Rhea" id="RHEA-COMP:10124"/>
        <dbReference type="ChEBI" id="CHEBI:15377"/>
        <dbReference type="ChEBI" id="CHEBI:15378"/>
        <dbReference type="ChEBI" id="CHEBI:59871"/>
        <dbReference type="ChEBI" id="CHEBI:78442"/>
        <dbReference type="ChEBI" id="CHEBI:79333"/>
        <dbReference type="EC" id="3.1.1.96"/>
    </reaction>
</comment>
<evidence type="ECO:0000256" key="2">
    <source>
        <dbReference type="ARBA" id="ARBA00013056"/>
    </source>
</evidence>
<keyword evidence="5" id="KW-0820">tRNA-binding</keyword>
<dbReference type="Pfam" id="PF02580">
    <property type="entry name" value="Tyr_Deacylase"/>
    <property type="match status" value="1"/>
</dbReference>
<dbReference type="SUPFAM" id="SSF69500">
    <property type="entry name" value="DTD-like"/>
    <property type="match status" value="1"/>
</dbReference>
<protein>
    <recommendedName>
        <fullName evidence="2 5">D-aminoacyl-tRNA deacylase</fullName>
        <ecNumber evidence="2 5">3.1.1.96</ecNumber>
    </recommendedName>
</protein>
<evidence type="ECO:0000313" key="6">
    <source>
        <dbReference type="EMBL" id="SPQ98465.1"/>
    </source>
</evidence>
<dbReference type="NCBIfam" id="TIGR00256">
    <property type="entry name" value="D-aminoacyl-tRNA deacylase"/>
    <property type="match status" value="1"/>
</dbReference>
<dbReference type="GO" id="GO:0005737">
    <property type="term" value="C:cytoplasm"/>
    <property type="evidence" value="ECO:0007669"/>
    <property type="project" value="UniProtKB-SubCell"/>
</dbReference>
<dbReference type="GO" id="GO:0106026">
    <property type="term" value="F:Gly-tRNA(Ala) deacylase activity"/>
    <property type="evidence" value="ECO:0007669"/>
    <property type="project" value="RHEA"/>
</dbReference>
<dbReference type="AlphaFoldDB" id="A0A3P3YE60"/>
<dbReference type="Gene3D" id="3.50.80.10">
    <property type="entry name" value="D-tyrosyl-tRNA(Tyr) deacylase"/>
    <property type="match status" value="1"/>
</dbReference>
<dbReference type="FunFam" id="3.50.80.10:FF:000001">
    <property type="entry name" value="D-aminoacyl-tRNA deacylase"/>
    <property type="match status" value="1"/>
</dbReference>
<dbReference type="EC" id="3.1.1.96" evidence="2 5"/>
<keyword evidence="5" id="KW-0694">RNA-binding</keyword>
<organism evidence="6 7">
    <name type="scientific">Plasmodiophora brassicae</name>
    <name type="common">Clubroot disease agent</name>
    <dbReference type="NCBI Taxonomy" id="37360"/>
    <lineage>
        <taxon>Eukaryota</taxon>
        <taxon>Sar</taxon>
        <taxon>Rhizaria</taxon>
        <taxon>Endomyxa</taxon>
        <taxon>Phytomyxea</taxon>
        <taxon>Plasmodiophorida</taxon>
        <taxon>Plasmodiophoridae</taxon>
        <taxon>Plasmodiophora</taxon>
    </lineage>
</organism>
<keyword evidence="5" id="KW-0963">Cytoplasm</keyword>
<dbReference type="Proteomes" id="UP000290189">
    <property type="component" value="Unassembled WGS sequence"/>
</dbReference>
<evidence type="ECO:0000256" key="4">
    <source>
        <dbReference type="ARBA" id="ARBA00048018"/>
    </source>
</evidence>
<dbReference type="InterPro" id="IPR023509">
    <property type="entry name" value="DTD-like_sf"/>
</dbReference>
<keyword evidence="6" id="KW-0496">Mitochondrion</keyword>
<reference evidence="6 7" key="1">
    <citation type="submission" date="2018-03" db="EMBL/GenBank/DDBJ databases">
        <authorList>
            <person name="Fogelqvist J."/>
        </authorList>
    </citation>
    <scope>NUCLEOTIDE SEQUENCE [LARGE SCALE GENOMIC DNA]</scope>
</reference>
<evidence type="ECO:0000313" key="7">
    <source>
        <dbReference type="Proteomes" id="UP000290189"/>
    </source>
</evidence>
<name>A0A3P3YE60_PLABS</name>
<proteinExistence type="inferred from homology"/>
<gene>
    <name evidence="6" type="ORF">PLBR_LOCUS5680</name>
</gene>
<dbReference type="EMBL" id="OVEO01000009">
    <property type="protein sequence ID" value="SPQ98465.1"/>
    <property type="molecule type" value="Genomic_DNA"/>
</dbReference>
<dbReference type="GO" id="GO:0000049">
    <property type="term" value="F:tRNA binding"/>
    <property type="evidence" value="ECO:0007669"/>
    <property type="project" value="UniProtKB-KW"/>
</dbReference>
<evidence type="ECO:0000256" key="3">
    <source>
        <dbReference type="ARBA" id="ARBA00047676"/>
    </source>
</evidence>
<geneLocation type="mitochondrion" evidence="6"/>
<accession>A0A3P3YE60</accession>
<comment type="subcellular location">
    <subcellularLocation>
        <location evidence="5">Cytoplasm</location>
    </subcellularLocation>
</comment>
<dbReference type="InterPro" id="IPR003732">
    <property type="entry name" value="Daa-tRNA_deacyls_DTD"/>
</dbReference>
<dbReference type="PANTHER" id="PTHR10472:SF5">
    <property type="entry name" value="D-AMINOACYL-TRNA DEACYLASE 1"/>
    <property type="match status" value="1"/>
</dbReference>